<feature type="domain" description="SGNH hydrolase-type esterase" evidence="3">
    <location>
        <begin position="319"/>
        <end position="500"/>
    </location>
</feature>
<dbReference type="Pfam" id="PF13472">
    <property type="entry name" value="Lipase_GDSL_2"/>
    <property type="match status" value="2"/>
</dbReference>
<organism evidence="4 5">
    <name type="scientific">Xylanibacter ruminicola</name>
    <name type="common">Prevotella ruminicola</name>
    <dbReference type="NCBI Taxonomy" id="839"/>
    <lineage>
        <taxon>Bacteria</taxon>
        <taxon>Pseudomonadati</taxon>
        <taxon>Bacteroidota</taxon>
        <taxon>Bacteroidia</taxon>
        <taxon>Bacteroidales</taxon>
        <taxon>Prevotellaceae</taxon>
        <taxon>Xylanibacter</taxon>
    </lineage>
</organism>
<dbReference type="CDD" id="cd01821">
    <property type="entry name" value="Rhamnogalacturan_acetylesterase_like"/>
    <property type="match status" value="1"/>
</dbReference>
<accession>A0A1H5V0N8</accession>
<evidence type="ECO:0000313" key="4">
    <source>
        <dbReference type="EMBL" id="SEF80750.1"/>
    </source>
</evidence>
<gene>
    <name evidence="4" type="ORF">SAMN05216354_1664</name>
</gene>
<evidence type="ECO:0000259" key="3">
    <source>
        <dbReference type="Pfam" id="PF13472"/>
    </source>
</evidence>
<dbReference type="SUPFAM" id="SSF52266">
    <property type="entry name" value="SGNH hydrolase"/>
    <property type="match status" value="2"/>
</dbReference>
<evidence type="ECO:0000313" key="5">
    <source>
        <dbReference type="Proteomes" id="UP000236735"/>
    </source>
</evidence>
<dbReference type="Proteomes" id="UP000236735">
    <property type="component" value="Unassembled WGS sequence"/>
</dbReference>
<dbReference type="InterPro" id="IPR036514">
    <property type="entry name" value="SGNH_hydro_sf"/>
</dbReference>
<keyword evidence="2" id="KW-0378">Hydrolase</keyword>
<dbReference type="InterPro" id="IPR037459">
    <property type="entry name" value="RhgT-like"/>
</dbReference>
<dbReference type="InterPro" id="IPR013830">
    <property type="entry name" value="SGNH_hydro"/>
</dbReference>
<reference evidence="4 5" key="1">
    <citation type="submission" date="2016-10" db="EMBL/GenBank/DDBJ databases">
        <authorList>
            <person name="de Groot N.N."/>
        </authorList>
    </citation>
    <scope>NUCLEOTIDE SEQUENCE [LARGE SCALE GENOMIC DNA]</scope>
    <source>
        <strain evidence="4 5">AR32</strain>
    </source>
</reference>
<dbReference type="PANTHER" id="PTHR43695:SF1">
    <property type="entry name" value="RHAMNOGALACTURONAN ACETYLESTERASE"/>
    <property type="match status" value="1"/>
</dbReference>
<sequence>MRRLLLLIALSTYYVLQINAQRFDDLPTPGGEEKVIDNTPDSIAKALMNRPAPGSTRQGLNPVLFLIGNSTMRNGTLGNGSNGQWGWGYYASDFFDGRKISVENQALGGMSTRNFYTDLWPAVRQALKPGDWVIVSIGHNDHADFFDAKRARGVIDGVAEDTMIVGFNIRKQIPDTVYSYGHYLRCYIREVREAGANPILMSLTPRDARDDKGLIIRKPQTQWAAYVAATEGVPFVDLNEISGAKLDSYSLWKQKYHFYGDKIHTSAFGARLNARSAAEGIYYSNNPQLKPLQQMMIGVALPMANVKRQKGKPVVFICGDSTVKNIDKSDHSGMWGWGTLANTVFDTLKITVTNQAIAGRSTRKYLNEGRWERIYNNLQPGDFVLLQFGHNDIGDLTSKKARAVIASAQDTCHVYQIEDEGRYELIYSFGWYLKKFIDDVREKGATPILLSLTPRNEWPGGKIERRDDSYGRWYREVIRQTGVEFIDVHNISADFLDKKYAGRDSEKCKQKAAVYFNHDHTHTSYKGAQMNARSLAKGLKQNHSSLASYLKR</sequence>
<proteinExistence type="inferred from homology"/>
<comment type="similarity">
    <text evidence="1">Belongs to the 'GDSL' lipolytic enzyme family.</text>
</comment>
<dbReference type="GO" id="GO:0016788">
    <property type="term" value="F:hydrolase activity, acting on ester bonds"/>
    <property type="evidence" value="ECO:0007669"/>
    <property type="project" value="UniProtKB-ARBA"/>
</dbReference>
<evidence type="ECO:0000256" key="2">
    <source>
        <dbReference type="ARBA" id="ARBA00022801"/>
    </source>
</evidence>
<dbReference type="Gene3D" id="3.40.50.1110">
    <property type="entry name" value="SGNH hydrolase"/>
    <property type="match status" value="2"/>
</dbReference>
<name>A0A1H5V0N8_XYLRU</name>
<dbReference type="EMBL" id="FNUV01000004">
    <property type="protein sequence ID" value="SEF80750.1"/>
    <property type="molecule type" value="Genomic_DNA"/>
</dbReference>
<dbReference type="AlphaFoldDB" id="A0A1H5V0N8"/>
<evidence type="ECO:0000256" key="1">
    <source>
        <dbReference type="ARBA" id="ARBA00008668"/>
    </source>
</evidence>
<protein>
    <submittedName>
        <fullName evidence="4">Lysophospholipase L1</fullName>
    </submittedName>
</protein>
<dbReference type="PANTHER" id="PTHR43695">
    <property type="entry name" value="PUTATIVE (AFU_ORTHOLOGUE AFUA_2G17250)-RELATED"/>
    <property type="match status" value="1"/>
</dbReference>
<feature type="domain" description="SGNH hydrolase-type esterase" evidence="3">
    <location>
        <begin position="67"/>
        <end position="271"/>
    </location>
</feature>